<dbReference type="PANTHER" id="PTHR23052:SF1">
    <property type="entry name" value="AXONEMAL DYNEIN LIGHT CHAIN DOMAIN-CONTAINING PROTEIN 1"/>
    <property type="match status" value="1"/>
</dbReference>
<evidence type="ECO:0000256" key="1">
    <source>
        <dbReference type="SAM" id="Coils"/>
    </source>
</evidence>
<accession>A0AAE1Z8X1</accession>
<proteinExistence type="predicted"/>
<evidence type="ECO:0000313" key="3">
    <source>
        <dbReference type="Proteomes" id="UP001292079"/>
    </source>
</evidence>
<feature type="coiled-coil region" evidence="1">
    <location>
        <begin position="850"/>
        <end position="877"/>
    </location>
</feature>
<reference evidence="2" key="1">
    <citation type="submission" date="2022-04" db="EMBL/GenBank/DDBJ databases">
        <authorList>
            <person name="Xu L."/>
            <person name="Lv Z."/>
        </authorList>
    </citation>
    <scope>NUCLEOTIDE SEQUENCE</scope>
    <source>
        <strain evidence="2">LV_2022a</strain>
    </source>
</reference>
<sequence>MTRPSCAWNFQRERERFKHLVEELTTDPISSDWRVVVPTCFPERPISNMQLESLSQKYLSVVRFGKCNTASVDDNQFTVLFKDESGQTITVPKLLPNFCEDERLEMSREQHIISQPVERKLNSVDFVSVFLECIEKENAYYHKYLAELIRQETVQCYERGKLLADIRMFYKNFIESLLIRFSNLYTELFCQELLCQQVSCLNKKYINETNSIVRRMQTITENNEVYKSEEKQLETKFKSKLSEVSMKEYLLNEFKHCYEYQRKFSQNRLEDLRSDYKLWNNTLKLLNYHVFSQLSISHESNMSNLAQICFDLQQTIEIWGFIGVWLVESLKLYDTIIMSKIGKLIQNDWHIHVESVIRELNARDEECELHIQKINSLLKSLDECFQQNRSVDDLLRLLGDLLQTNNECLDLFNGECILNIKEKLVQIEHIQINWFEMFYESSHYDELMSDDSINHEKEMTIELQKELKSLLHNSRIHLHGEDGIVQFLTKFIRSIEDFIQLIQVNTTDNENEKIFNNYVTSELQNKISNNVVQHNQKLWQRYFNCWMIIMKNILNCQCQTYNNELKEICILDSMNEECSKSDQCTIVFDEFNQMKVKLGINSLKCQQNSIKWFELMKCRVECINEMRIQQITFEQIDTLHQLTALITENNVNKQQNTSNEYKFNFQNEQFNEDELIAKKYNFYRLTKSLMKLGRSVVNRLNHENIDGYYDRRKVLFRLNSFNLYAEKWIEHLQATEKFNVTQTFKNVKDYLNTHSTSKHYTDISNQSIIRYLQTKDWTIRESFLADIHDGQPVQNMNDKEFTVELPKHLLQTNLASLALLKQYEYTQVIGKMETETIDCEKETLLLEIQLTSLCNTIEFLKQQLNVKQDELKSLEDILHIKLEVINEQL</sequence>
<name>A0AAE1Z8X1_SCHME</name>
<keyword evidence="3" id="KW-1185">Reference proteome</keyword>
<gene>
    <name evidence="2" type="ORF">MN116_000156</name>
</gene>
<dbReference type="Proteomes" id="UP001292079">
    <property type="component" value="Unassembled WGS sequence"/>
</dbReference>
<comment type="caution">
    <text evidence="2">The sequence shown here is derived from an EMBL/GenBank/DDBJ whole genome shotgun (WGS) entry which is preliminary data.</text>
</comment>
<dbReference type="EMBL" id="JALJAT010000005">
    <property type="protein sequence ID" value="KAK4469012.1"/>
    <property type="molecule type" value="Genomic_DNA"/>
</dbReference>
<evidence type="ECO:0008006" key="4">
    <source>
        <dbReference type="Google" id="ProtNLM"/>
    </source>
</evidence>
<dbReference type="AlphaFoldDB" id="A0AAE1Z8X1"/>
<reference evidence="2" key="2">
    <citation type="journal article" date="2023" name="Infect Dis Poverty">
        <title>Chromosome-scale genome of the human blood fluke Schistosoma mekongi and its implications for public health.</title>
        <authorList>
            <person name="Zhou M."/>
            <person name="Xu L."/>
            <person name="Xu D."/>
            <person name="Chen W."/>
            <person name="Khan J."/>
            <person name="Hu Y."/>
            <person name="Huang H."/>
            <person name="Wei H."/>
            <person name="Zhang Y."/>
            <person name="Chusongsang P."/>
            <person name="Tanasarnprasert K."/>
            <person name="Hu X."/>
            <person name="Limpanont Y."/>
            <person name="Lv Z."/>
        </authorList>
    </citation>
    <scope>NUCLEOTIDE SEQUENCE</scope>
    <source>
        <strain evidence="2">LV_2022a</strain>
    </source>
</reference>
<evidence type="ECO:0000313" key="2">
    <source>
        <dbReference type="EMBL" id="KAK4469012.1"/>
    </source>
</evidence>
<protein>
    <recommendedName>
        <fullName evidence="4">Axonemal dynein light chain domain-containing protein 1</fullName>
    </recommendedName>
</protein>
<dbReference type="PANTHER" id="PTHR23052">
    <property type="entry name" value="AXONEMAL DYNEIN LIGHT CHAIN DOMAIN-CONTAINING PROTEIN 1"/>
    <property type="match status" value="1"/>
</dbReference>
<keyword evidence="1" id="KW-0175">Coiled coil</keyword>
<dbReference type="InterPro" id="IPR052845">
    <property type="entry name" value="Axonemal_dynein_LC_domain"/>
</dbReference>
<organism evidence="2 3">
    <name type="scientific">Schistosoma mekongi</name>
    <name type="common">Parasitic worm</name>
    <dbReference type="NCBI Taxonomy" id="38744"/>
    <lineage>
        <taxon>Eukaryota</taxon>
        <taxon>Metazoa</taxon>
        <taxon>Spiralia</taxon>
        <taxon>Lophotrochozoa</taxon>
        <taxon>Platyhelminthes</taxon>
        <taxon>Trematoda</taxon>
        <taxon>Digenea</taxon>
        <taxon>Strigeidida</taxon>
        <taxon>Schistosomatoidea</taxon>
        <taxon>Schistosomatidae</taxon>
        <taxon>Schistosoma</taxon>
    </lineage>
</organism>